<protein>
    <submittedName>
        <fullName evidence="1">Uncharacterized protein</fullName>
    </submittedName>
</protein>
<dbReference type="RefSeq" id="WP_064539574.1">
    <property type="nucleotide sequence ID" value="NZ_LWSU01000190.1"/>
</dbReference>
<evidence type="ECO:0000313" key="2">
    <source>
        <dbReference type="Proteomes" id="UP000093858"/>
    </source>
</evidence>
<dbReference type="EMBL" id="LWSU01000190">
    <property type="protein sequence ID" value="OAX55279.1"/>
    <property type="molecule type" value="Genomic_DNA"/>
</dbReference>
<dbReference type="AlphaFoldDB" id="A0A199P1X9"/>
<gene>
    <name evidence="1" type="ORF">A6R73_02645</name>
</gene>
<comment type="caution">
    <text evidence="1">The sequence shown here is derived from an EMBL/GenBank/DDBJ whole genome shotgun (WGS) entry which is preliminary data.</text>
</comment>
<dbReference type="Proteomes" id="UP000093858">
    <property type="component" value="Unassembled WGS sequence"/>
</dbReference>
<sequence length="75" mass="8401">MTDLLLRDINPLLVDRIRRIAVSRGWTQHQTVLNLIEHGLFASEYQVRSGFENPEVDVLSEAIAALRELPAGAGF</sequence>
<organism evidence="1 2">
    <name type="scientific">Xanthomonas graminis pv. poae</name>
    <dbReference type="NCBI Taxonomy" id="227946"/>
    <lineage>
        <taxon>Bacteria</taxon>
        <taxon>Pseudomonadati</taxon>
        <taxon>Pseudomonadota</taxon>
        <taxon>Gammaproteobacteria</taxon>
        <taxon>Lysobacterales</taxon>
        <taxon>Lysobacteraceae</taxon>
        <taxon>Xanthomonas</taxon>
        <taxon>Xanthomonas translucens group</taxon>
        <taxon>Xanthomonas graminis</taxon>
    </lineage>
</organism>
<dbReference type="GeneID" id="98191786"/>
<reference evidence="1 2" key="1">
    <citation type="submission" date="2016-04" db="EMBL/GenBank/DDBJ databases">
        <title>Xanthomonas translucens phylogeny.</title>
        <authorList>
            <person name="Langlois P."/>
        </authorList>
    </citation>
    <scope>NUCLEOTIDE SEQUENCE [LARGE SCALE GENOMIC DNA]</scope>
    <source>
        <strain evidence="1 2">B99</strain>
    </source>
</reference>
<accession>A0A199P1X9</accession>
<evidence type="ECO:0000313" key="1">
    <source>
        <dbReference type="EMBL" id="OAX55279.1"/>
    </source>
</evidence>
<proteinExistence type="predicted"/>
<name>A0A199P1X9_9XANT</name>